<protein>
    <submittedName>
        <fullName evidence="2">Uncharacterized protein</fullName>
    </submittedName>
</protein>
<evidence type="ECO:0000256" key="1">
    <source>
        <dbReference type="SAM" id="Phobius"/>
    </source>
</evidence>
<reference evidence="2 3" key="1">
    <citation type="submission" date="2015-07" db="EMBL/GenBank/DDBJ databases">
        <title>The genome of Habropoda laboriosa.</title>
        <authorList>
            <person name="Pan H."/>
            <person name="Kapheim K."/>
        </authorList>
    </citation>
    <scope>NUCLEOTIDE SEQUENCE [LARGE SCALE GENOMIC DNA]</scope>
    <source>
        <strain evidence="2">0110345459</strain>
    </source>
</reference>
<dbReference type="Proteomes" id="UP000053825">
    <property type="component" value="Unassembled WGS sequence"/>
</dbReference>
<dbReference type="EMBL" id="KQ414727">
    <property type="protein sequence ID" value="KOC62555.1"/>
    <property type="molecule type" value="Genomic_DNA"/>
</dbReference>
<evidence type="ECO:0000313" key="2">
    <source>
        <dbReference type="EMBL" id="KOC62555.1"/>
    </source>
</evidence>
<feature type="transmembrane region" description="Helical" evidence="1">
    <location>
        <begin position="25"/>
        <end position="47"/>
    </location>
</feature>
<keyword evidence="1" id="KW-1133">Transmembrane helix</keyword>
<proteinExistence type="predicted"/>
<sequence length="61" mass="7208">MRYLGLTLDSRYHFGTHFDRLVPRALYVGVVRSMVLYGAPVWARDLVAGRRSKMKLRRIER</sequence>
<dbReference type="AlphaFoldDB" id="A0A0L7QV94"/>
<keyword evidence="1" id="KW-0472">Membrane</keyword>
<evidence type="ECO:0000313" key="3">
    <source>
        <dbReference type="Proteomes" id="UP000053825"/>
    </source>
</evidence>
<gene>
    <name evidence="2" type="ORF">WH47_04216</name>
</gene>
<keyword evidence="3" id="KW-1185">Reference proteome</keyword>
<name>A0A0L7QV94_9HYME</name>
<accession>A0A0L7QV94</accession>
<keyword evidence="1" id="KW-0812">Transmembrane</keyword>
<organism evidence="2 3">
    <name type="scientific">Habropoda laboriosa</name>
    <dbReference type="NCBI Taxonomy" id="597456"/>
    <lineage>
        <taxon>Eukaryota</taxon>
        <taxon>Metazoa</taxon>
        <taxon>Ecdysozoa</taxon>
        <taxon>Arthropoda</taxon>
        <taxon>Hexapoda</taxon>
        <taxon>Insecta</taxon>
        <taxon>Pterygota</taxon>
        <taxon>Neoptera</taxon>
        <taxon>Endopterygota</taxon>
        <taxon>Hymenoptera</taxon>
        <taxon>Apocrita</taxon>
        <taxon>Aculeata</taxon>
        <taxon>Apoidea</taxon>
        <taxon>Anthophila</taxon>
        <taxon>Apidae</taxon>
        <taxon>Habropoda</taxon>
    </lineage>
</organism>